<organism evidence="1 2">
    <name type="scientific">Pseudomonas sichuanensis</name>
    <dbReference type="NCBI Taxonomy" id="2213015"/>
    <lineage>
        <taxon>Bacteria</taxon>
        <taxon>Pseudomonadati</taxon>
        <taxon>Pseudomonadota</taxon>
        <taxon>Gammaproteobacteria</taxon>
        <taxon>Pseudomonadales</taxon>
        <taxon>Pseudomonadaceae</taxon>
        <taxon>Pseudomonas</taxon>
    </lineage>
</organism>
<dbReference type="EMBL" id="JBDLYL010000002">
    <property type="protein sequence ID" value="MEN8638396.1"/>
    <property type="molecule type" value="Genomic_DNA"/>
</dbReference>
<reference evidence="1 2" key="1">
    <citation type="submission" date="2024-05" db="EMBL/GenBank/DDBJ databases">
        <title>Sequence of Lycoming College course isolates.</title>
        <authorList>
            <person name="Reigle C.A."/>
            <person name="Newman J.D."/>
        </authorList>
    </citation>
    <scope>NUCLEOTIDE SEQUENCE [LARGE SCALE GENOMIC DNA]</scope>
    <source>
        <strain evidence="1 2">CAR-09</strain>
    </source>
</reference>
<sequence length="334" mass="36722">MALPISLTKQATQGAADVRDRFYVRTPAGRTLDVVHETSGERFSLSFEVIALAYTFRDLGQEGLVPSMGDLRGGCTWLERLISEDEGPRNGVDLMAIASPASPPACYVHPWFGDNGKVLQAEYGGFGIGYRLYMPQPTRMRQGLYRGSLQLGIGPGGDFDFGNQVTNLSSDTLTINFELDVQHQFELWFPPGSERAVLEPPGGWQAWLGGRGTPTRLYRDLPLRLWSTGPFKVYKLCQYEAADRCGIRNGASHQVPVQVALTLPDGVQHGSGPVRRLPIPTGRTFALDFQQVMPVSNRPGQLHFEVAQQDLPAMLAQAGTHYEGLVTVVFDSEL</sequence>
<evidence type="ECO:0000313" key="1">
    <source>
        <dbReference type="EMBL" id="MEN8638396.1"/>
    </source>
</evidence>
<dbReference type="Proteomes" id="UP001424532">
    <property type="component" value="Unassembled WGS sequence"/>
</dbReference>
<protein>
    <submittedName>
        <fullName evidence="1">Uncharacterized protein</fullName>
    </submittedName>
</protein>
<accession>A0ABV0DAB1</accession>
<comment type="caution">
    <text evidence="1">The sequence shown here is derived from an EMBL/GenBank/DDBJ whole genome shotgun (WGS) entry which is preliminary data.</text>
</comment>
<proteinExistence type="predicted"/>
<dbReference type="RefSeq" id="WP_347148564.1">
    <property type="nucleotide sequence ID" value="NZ_JBDLYL010000002.1"/>
</dbReference>
<name>A0ABV0DAB1_9PSED</name>
<gene>
    <name evidence="1" type="ORF">ABFE88_01825</name>
</gene>
<evidence type="ECO:0000313" key="2">
    <source>
        <dbReference type="Proteomes" id="UP001424532"/>
    </source>
</evidence>
<keyword evidence="2" id="KW-1185">Reference proteome</keyword>